<name>A0A0R1LT38_9LACO</name>
<dbReference type="RefSeq" id="WP_056947448.1">
    <property type="nucleotide sequence ID" value="NZ_AZEE01000027.1"/>
</dbReference>
<dbReference type="AlphaFoldDB" id="A0A0R1LT38"/>
<gene>
    <name evidence="1" type="ORF">FD04_GL000655</name>
</gene>
<dbReference type="STRING" id="1423776.FD04_GL000655"/>
<dbReference type="PATRIC" id="fig|1423776.4.peg.658"/>
<accession>A0A0R1LT38</accession>
<dbReference type="EMBL" id="AZEE01000027">
    <property type="protein sequence ID" value="KRK98910.1"/>
    <property type="molecule type" value="Genomic_DNA"/>
</dbReference>
<evidence type="ECO:0000313" key="2">
    <source>
        <dbReference type="Proteomes" id="UP000051160"/>
    </source>
</evidence>
<reference evidence="1 2" key="1">
    <citation type="journal article" date="2015" name="Genome Announc.">
        <title>Expanding the biotechnology potential of lactobacilli through comparative genomics of 213 strains and associated genera.</title>
        <authorList>
            <person name="Sun Z."/>
            <person name="Harris H.M."/>
            <person name="McCann A."/>
            <person name="Guo C."/>
            <person name="Argimon S."/>
            <person name="Zhang W."/>
            <person name="Yang X."/>
            <person name="Jeffery I.B."/>
            <person name="Cooney J.C."/>
            <person name="Kagawa T.F."/>
            <person name="Liu W."/>
            <person name="Song Y."/>
            <person name="Salvetti E."/>
            <person name="Wrobel A."/>
            <person name="Rasinkangas P."/>
            <person name="Parkhill J."/>
            <person name="Rea M.C."/>
            <person name="O'Sullivan O."/>
            <person name="Ritari J."/>
            <person name="Douillard F.P."/>
            <person name="Paul Ross R."/>
            <person name="Yang R."/>
            <person name="Briner A.E."/>
            <person name="Felis G.E."/>
            <person name="de Vos W.M."/>
            <person name="Barrangou R."/>
            <person name="Klaenhammer T.R."/>
            <person name="Caufield P.W."/>
            <person name="Cui Y."/>
            <person name="Zhang H."/>
            <person name="O'Toole P.W."/>
        </authorList>
    </citation>
    <scope>NUCLEOTIDE SEQUENCE [LARGE SCALE GENOMIC DNA]</scope>
    <source>
        <strain evidence="1 2">DSM 19909</strain>
    </source>
</reference>
<dbReference type="OrthoDB" id="2307363at2"/>
<keyword evidence="2" id="KW-1185">Reference proteome</keyword>
<dbReference type="Proteomes" id="UP000051160">
    <property type="component" value="Unassembled WGS sequence"/>
</dbReference>
<sequence>MELIDIPLRKLDKMISQRYRDGTGIKYRVTKSPFRTNQYGVHLELVDADRKVYQKIEVYFQPDQMMSEPFMANGREYRLILRT</sequence>
<protein>
    <submittedName>
        <fullName evidence="1">Uncharacterized protein</fullName>
    </submittedName>
</protein>
<proteinExistence type="predicted"/>
<evidence type="ECO:0000313" key="1">
    <source>
        <dbReference type="EMBL" id="KRK98910.1"/>
    </source>
</evidence>
<comment type="caution">
    <text evidence="1">The sequence shown here is derived from an EMBL/GenBank/DDBJ whole genome shotgun (WGS) entry which is preliminary data.</text>
</comment>
<organism evidence="1 2">
    <name type="scientific">Secundilactobacillus odoratitofui DSM 19909 = JCM 15043</name>
    <dbReference type="NCBI Taxonomy" id="1423776"/>
    <lineage>
        <taxon>Bacteria</taxon>
        <taxon>Bacillati</taxon>
        <taxon>Bacillota</taxon>
        <taxon>Bacilli</taxon>
        <taxon>Lactobacillales</taxon>
        <taxon>Lactobacillaceae</taxon>
        <taxon>Secundilactobacillus</taxon>
    </lineage>
</organism>